<gene>
    <name evidence="8" type="ORF">C1SCF055_LOCUS38684</name>
</gene>
<dbReference type="Pfam" id="PF25403">
    <property type="entry name" value="zf-C2H2_ZFAND2"/>
    <property type="match status" value="1"/>
</dbReference>
<dbReference type="SMART" id="SM00154">
    <property type="entry name" value="ZnF_AN1"/>
    <property type="match status" value="2"/>
</dbReference>
<evidence type="ECO:0000256" key="1">
    <source>
        <dbReference type="ARBA" id="ARBA00022723"/>
    </source>
</evidence>
<keyword evidence="2" id="KW-0677">Repeat</keyword>
<keyword evidence="1" id="KW-0479">Metal-binding</keyword>
<feature type="region of interest" description="Disordered" evidence="6">
    <location>
        <begin position="167"/>
        <end position="203"/>
    </location>
</feature>
<dbReference type="GO" id="GO:0008270">
    <property type="term" value="F:zinc ion binding"/>
    <property type="evidence" value="ECO:0007669"/>
    <property type="project" value="UniProtKB-KW"/>
</dbReference>
<organism evidence="8">
    <name type="scientific">Cladocopium goreaui</name>
    <dbReference type="NCBI Taxonomy" id="2562237"/>
    <lineage>
        <taxon>Eukaryota</taxon>
        <taxon>Sar</taxon>
        <taxon>Alveolata</taxon>
        <taxon>Dinophyceae</taxon>
        <taxon>Suessiales</taxon>
        <taxon>Symbiodiniaceae</taxon>
        <taxon>Cladocopium</taxon>
    </lineage>
</organism>
<feature type="compositionally biased region" description="Low complexity" evidence="6">
    <location>
        <begin position="184"/>
        <end position="196"/>
    </location>
</feature>
<sequence>MVLLSGLFRTQGRVLVVASTKDASAFASAEAYLLSLPLGMSVEGDVDREGHQLDFLPFKCDACHQVFCQEHFSYTSHNCARADQKTVQVIICPMCEAAVRLRADEDPNVTWDRHFRQGCAKSLPSKTGPKRCPVAGCKEKLGPSNKFDCQKCGQTVCLRHRYEEEHDCRPPGKQKAAPRPAPGPSAAGATASSAAPYTGKKKKKSLGQRIGAVFACFKGGDPSKKSLLGSRSSQR</sequence>
<dbReference type="EMBL" id="CAMXCT020006001">
    <property type="protein sequence ID" value="CAL1167106.1"/>
    <property type="molecule type" value="Genomic_DNA"/>
</dbReference>
<dbReference type="GO" id="GO:0005737">
    <property type="term" value="C:cytoplasm"/>
    <property type="evidence" value="ECO:0007669"/>
    <property type="project" value="TreeGrafter"/>
</dbReference>
<dbReference type="Gene3D" id="4.10.1110.10">
    <property type="entry name" value="AN1-like Zinc finger"/>
    <property type="match status" value="2"/>
</dbReference>
<dbReference type="InterPro" id="IPR000058">
    <property type="entry name" value="Znf_AN1"/>
</dbReference>
<dbReference type="Proteomes" id="UP001152797">
    <property type="component" value="Unassembled WGS sequence"/>
</dbReference>
<evidence type="ECO:0000256" key="5">
    <source>
        <dbReference type="PROSITE-ProRule" id="PRU00449"/>
    </source>
</evidence>
<proteinExistence type="predicted"/>
<dbReference type="PANTHER" id="PTHR14677:SF20">
    <property type="entry name" value="ZINC FINGER AN1-TYPE CONTAINING 2A-RELATED"/>
    <property type="match status" value="1"/>
</dbReference>
<keyword evidence="4" id="KW-0862">Zinc</keyword>
<evidence type="ECO:0000256" key="4">
    <source>
        <dbReference type="ARBA" id="ARBA00022833"/>
    </source>
</evidence>
<reference evidence="9 10" key="2">
    <citation type="submission" date="2024-05" db="EMBL/GenBank/DDBJ databases">
        <authorList>
            <person name="Chen Y."/>
            <person name="Shah S."/>
            <person name="Dougan E. K."/>
            <person name="Thang M."/>
            <person name="Chan C."/>
        </authorList>
    </citation>
    <scope>NUCLEOTIDE SEQUENCE [LARGE SCALE GENOMIC DNA]</scope>
</reference>
<keyword evidence="10" id="KW-1185">Reference proteome</keyword>
<accession>A0A9P1DP69</accession>
<evidence type="ECO:0000256" key="3">
    <source>
        <dbReference type="ARBA" id="ARBA00022771"/>
    </source>
</evidence>
<dbReference type="InterPro" id="IPR057357">
    <property type="entry name" value="Znf-C2H2_ZFAND2A/B"/>
</dbReference>
<evidence type="ECO:0000313" key="9">
    <source>
        <dbReference type="EMBL" id="CAL4801043.1"/>
    </source>
</evidence>
<dbReference type="AlphaFoldDB" id="A0A9P1DP69"/>
<feature type="domain" description="AN1-type" evidence="7">
    <location>
        <begin position="126"/>
        <end position="176"/>
    </location>
</feature>
<evidence type="ECO:0000259" key="7">
    <source>
        <dbReference type="PROSITE" id="PS51039"/>
    </source>
</evidence>
<keyword evidence="3 5" id="KW-0863">Zinc-finger</keyword>
<dbReference type="SUPFAM" id="SSF118310">
    <property type="entry name" value="AN1-like Zinc finger"/>
    <property type="match status" value="2"/>
</dbReference>
<evidence type="ECO:0000256" key="6">
    <source>
        <dbReference type="SAM" id="MobiDB-lite"/>
    </source>
</evidence>
<reference evidence="8" key="1">
    <citation type="submission" date="2022-10" db="EMBL/GenBank/DDBJ databases">
        <authorList>
            <person name="Chen Y."/>
            <person name="Dougan E. K."/>
            <person name="Chan C."/>
            <person name="Rhodes N."/>
            <person name="Thang M."/>
        </authorList>
    </citation>
    <scope>NUCLEOTIDE SEQUENCE</scope>
</reference>
<evidence type="ECO:0000313" key="8">
    <source>
        <dbReference type="EMBL" id="CAI4013731.1"/>
    </source>
</evidence>
<evidence type="ECO:0000313" key="10">
    <source>
        <dbReference type="Proteomes" id="UP001152797"/>
    </source>
</evidence>
<dbReference type="EMBL" id="CAMXCT030006001">
    <property type="protein sequence ID" value="CAL4801043.1"/>
    <property type="molecule type" value="Genomic_DNA"/>
</dbReference>
<dbReference type="PANTHER" id="PTHR14677">
    <property type="entry name" value="ARSENITE INDUCUBLE RNA ASSOCIATED PROTEIN AIP-1-RELATED"/>
    <property type="match status" value="1"/>
</dbReference>
<dbReference type="PROSITE" id="PS51039">
    <property type="entry name" value="ZF_AN1"/>
    <property type="match status" value="1"/>
</dbReference>
<comment type="caution">
    <text evidence="8">The sequence shown here is derived from an EMBL/GenBank/DDBJ whole genome shotgun (WGS) entry which is preliminary data.</text>
</comment>
<protein>
    <recommendedName>
        <fullName evidence="7">AN1-type domain-containing protein</fullName>
    </recommendedName>
</protein>
<evidence type="ECO:0000256" key="2">
    <source>
        <dbReference type="ARBA" id="ARBA00022737"/>
    </source>
</evidence>
<dbReference type="Pfam" id="PF01428">
    <property type="entry name" value="zf-AN1"/>
    <property type="match status" value="2"/>
</dbReference>
<dbReference type="EMBL" id="CAMXCT010006001">
    <property type="protein sequence ID" value="CAI4013731.1"/>
    <property type="molecule type" value="Genomic_DNA"/>
</dbReference>
<name>A0A9P1DP69_9DINO</name>
<dbReference type="OrthoDB" id="431929at2759"/>
<dbReference type="InterPro" id="IPR035896">
    <property type="entry name" value="AN1-like_Znf"/>
</dbReference>